<dbReference type="Proteomes" id="UP000292564">
    <property type="component" value="Unassembled WGS sequence"/>
</dbReference>
<comment type="caution">
    <text evidence="4">The sequence shown here is derived from an EMBL/GenBank/DDBJ whole genome shotgun (WGS) entry which is preliminary data.</text>
</comment>
<protein>
    <submittedName>
        <fullName evidence="4">CBS domain protein</fullName>
    </submittedName>
</protein>
<accession>A0A4Q7ZFL4</accession>
<dbReference type="AlphaFoldDB" id="A0A4Q7ZFL4"/>
<dbReference type="Pfam" id="PF00571">
    <property type="entry name" value="CBS"/>
    <property type="match status" value="2"/>
</dbReference>
<evidence type="ECO:0000256" key="1">
    <source>
        <dbReference type="ARBA" id="ARBA00023122"/>
    </source>
</evidence>
<evidence type="ECO:0000256" key="2">
    <source>
        <dbReference type="PROSITE-ProRule" id="PRU00703"/>
    </source>
</evidence>
<dbReference type="CDD" id="cd04623">
    <property type="entry name" value="CBS_pair_bac_euk"/>
    <property type="match status" value="1"/>
</dbReference>
<dbReference type="InterPro" id="IPR000644">
    <property type="entry name" value="CBS_dom"/>
</dbReference>
<evidence type="ECO:0000313" key="5">
    <source>
        <dbReference type="Proteomes" id="UP000292564"/>
    </source>
</evidence>
<dbReference type="PANTHER" id="PTHR43080">
    <property type="entry name" value="CBS DOMAIN-CONTAINING PROTEIN CBSX3, MITOCHONDRIAL"/>
    <property type="match status" value="1"/>
</dbReference>
<organism evidence="4 5">
    <name type="scientific">Krasilnikovia cinnamomea</name>
    <dbReference type="NCBI Taxonomy" id="349313"/>
    <lineage>
        <taxon>Bacteria</taxon>
        <taxon>Bacillati</taxon>
        <taxon>Actinomycetota</taxon>
        <taxon>Actinomycetes</taxon>
        <taxon>Micromonosporales</taxon>
        <taxon>Micromonosporaceae</taxon>
        <taxon>Krasilnikovia</taxon>
    </lineage>
</organism>
<feature type="domain" description="CBS" evidence="3">
    <location>
        <begin position="6"/>
        <end position="67"/>
    </location>
</feature>
<feature type="domain" description="CBS" evidence="3">
    <location>
        <begin position="76"/>
        <end position="131"/>
    </location>
</feature>
<dbReference type="InterPro" id="IPR046342">
    <property type="entry name" value="CBS_dom_sf"/>
</dbReference>
<dbReference type="PROSITE" id="PS51371">
    <property type="entry name" value="CBS"/>
    <property type="match status" value="2"/>
</dbReference>
<evidence type="ECO:0000259" key="3">
    <source>
        <dbReference type="PROSITE" id="PS51371"/>
    </source>
</evidence>
<dbReference type="Gene3D" id="3.10.580.10">
    <property type="entry name" value="CBS-domain"/>
    <property type="match status" value="1"/>
</dbReference>
<dbReference type="SMART" id="SM00116">
    <property type="entry name" value="CBS"/>
    <property type="match status" value="2"/>
</dbReference>
<gene>
    <name evidence="4" type="ORF">EV385_1271</name>
</gene>
<sequence>MRISDVLRAKGDKVVTVPPETHVARLLAVLAENRIGAVVVSREGSTVEGIVSERDIVRALAARGSAVLAEPVTAILTADVHTIAPDAQLDEVERMMTERRFRHVPVVVDGSLRGIVSIGDVVKKRIDELETERSELTGYITGERR</sequence>
<dbReference type="RefSeq" id="WP_130508583.1">
    <property type="nucleotide sequence ID" value="NZ_SHKY01000001.1"/>
</dbReference>
<dbReference type="InterPro" id="IPR051257">
    <property type="entry name" value="Diverse_CBS-Domain"/>
</dbReference>
<dbReference type="InterPro" id="IPR044725">
    <property type="entry name" value="CBSX3_CBS_dom"/>
</dbReference>
<dbReference type="EMBL" id="SHKY01000001">
    <property type="protein sequence ID" value="RZU49518.1"/>
    <property type="molecule type" value="Genomic_DNA"/>
</dbReference>
<dbReference type="SUPFAM" id="SSF54631">
    <property type="entry name" value="CBS-domain pair"/>
    <property type="match status" value="1"/>
</dbReference>
<keyword evidence="5" id="KW-1185">Reference proteome</keyword>
<evidence type="ECO:0000313" key="4">
    <source>
        <dbReference type="EMBL" id="RZU49518.1"/>
    </source>
</evidence>
<dbReference type="PANTHER" id="PTHR43080:SF2">
    <property type="entry name" value="CBS DOMAIN-CONTAINING PROTEIN"/>
    <property type="match status" value="1"/>
</dbReference>
<dbReference type="OrthoDB" id="9807125at2"/>
<reference evidence="4 5" key="1">
    <citation type="submission" date="2019-02" db="EMBL/GenBank/DDBJ databases">
        <title>Sequencing the genomes of 1000 actinobacteria strains.</title>
        <authorList>
            <person name="Klenk H.-P."/>
        </authorList>
    </citation>
    <scope>NUCLEOTIDE SEQUENCE [LARGE SCALE GENOMIC DNA]</scope>
    <source>
        <strain evidence="4 5">DSM 45162</strain>
    </source>
</reference>
<name>A0A4Q7ZFL4_9ACTN</name>
<proteinExistence type="predicted"/>
<keyword evidence="1 2" id="KW-0129">CBS domain</keyword>